<comment type="subcellular location">
    <subcellularLocation>
        <location evidence="1">Cell membrane</location>
        <topology evidence="1">Multi-pass membrane protein</topology>
    </subcellularLocation>
</comment>
<name>A0ABV3ZJF3_9BACT</name>
<feature type="transmembrane region" description="Helical" evidence="6">
    <location>
        <begin position="21"/>
        <end position="48"/>
    </location>
</feature>
<dbReference type="InterPro" id="IPR050833">
    <property type="entry name" value="Poly_Biosynth_Transport"/>
</dbReference>
<evidence type="ECO:0000256" key="3">
    <source>
        <dbReference type="ARBA" id="ARBA00022692"/>
    </source>
</evidence>
<comment type="caution">
    <text evidence="7">The sequence shown here is derived from an EMBL/GenBank/DDBJ whole genome shotgun (WGS) entry which is preliminary data.</text>
</comment>
<dbReference type="Proteomes" id="UP001560573">
    <property type="component" value="Unassembled WGS sequence"/>
</dbReference>
<feature type="transmembrane region" description="Helical" evidence="6">
    <location>
        <begin position="305"/>
        <end position="333"/>
    </location>
</feature>
<evidence type="ECO:0000256" key="1">
    <source>
        <dbReference type="ARBA" id="ARBA00004651"/>
    </source>
</evidence>
<keyword evidence="4 6" id="KW-1133">Transmembrane helix</keyword>
<feature type="transmembrane region" description="Helical" evidence="6">
    <location>
        <begin position="135"/>
        <end position="159"/>
    </location>
</feature>
<feature type="transmembrane region" description="Helical" evidence="6">
    <location>
        <begin position="103"/>
        <end position="123"/>
    </location>
</feature>
<feature type="transmembrane region" description="Helical" evidence="6">
    <location>
        <begin position="180"/>
        <end position="206"/>
    </location>
</feature>
<keyword evidence="3 6" id="KW-0812">Transmembrane</keyword>
<protein>
    <recommendedName>
        <fullName evidence="9">Polysaccharide biosynthesis protein</fullName>
    </recommendedName>
</protein>
<evidence type="ECO:0008006" key="9">
    <source>
        <dbReference type="Google" id="ProtNLM"/>
    </source>
</evidence>
<dbReference type="PANTHER" id="PTHR30250:SF26">
    <property type="entry name" value="PSMA PROTEIN"/>
    <property type="match status" value="1"/>
</dbReference>
<keyword evidence="8" id="KW-1185">Reference proteome</keyword>
<feature type="transmembrane region" description="Helical" evidence="6">
    <location>
        <begin position="370"/>
        <end position="390"/>
    </location>
</feature>
<feature type="transmembrane region" description="Helical" evidence="6">
    <location>
        <begin position="54"/>
        <end position="82"/>
    </location>
</feature>
<reference evidence="7 8" key="1">
    <citation type="submission" date="2023-07" db="EMBL/GenBank/DDBJ databases">
        <authorList>
            <person name="Lian W.-H."/>
        </authorList>
    </citation>
    <scope>NUCLEOTIDE SEQUENCE [LARGE SCALE GENOMIC DNA]</scope>
    <source>
        <strain evidence="7 8">SYSU DXS3180</strain>
    </source>
</reference>
<evidence type="ECO:0000313" key="8">
    <source>
        <dbReference type="Proteomes" id="UP001560573"/>
    </source>
</evidence>
<evidence type="ECO:0000256" key="4">
    <source>
        <dbReference type="ARBA" id="ARBA00022989"/>
    </source>
</evidence>
<dbReference type="RefSeq" id="WP_369331344.1">
    <property type="nucleotide sequence ID" value="NZ_JAULBC010000007.1"/>
</dbReference>
<feature type="transmembrane region" description="Helical" evidence="6">
    <location>
        <begin position="274"/>
        <end position="293"/>
    </location>
</feature>
<proteinExistence type="predicted"/>
<evidence type="ECO:0000256" key="2">
    <source>
        <dbReference type="ARBA" id="ARBA00022475"/>
    </source>
</evidence>
<dbReference type="PANTHER" id="PTHR30250">
    <property type="entry name" value="PST FAMILY PREDICTED COLANIC ACID TRANSPORTER"/>
    <property type="match status" value="1"/>
</dbReference>
<dbReference type="EMBL" id="JAULBC010000007">
    <property type="protein sequence ID" value="MEX6689938.1"/>
    <property type="molecule type" value="Genomic_DNA"/>
</dbReference>
<organism evidence="7 8">
    <name type="scientific">Danxiaibacter flavus</name>
    <dbReference type="NCBI Taxonomy" id="3049108"/>
    <lineage>
        <taxon>Bacteria</taxon>
        <taxon>Pseudomonadati</taxon>
        <taxon>Bacteroidota</taxon>
        <taxon>Chitinophagia</taxon>
        <taxon>Chitinophagales</taxon>
        <taxon>Chitinophagaceae</taxon>
        <taxon>Danxiaibacter</taxon>
    </lineage>
</organism>
<evidence type="ECO:0000256" key="5">
    <source>
        <dbReference type="ARBA" id="ARBA00023136"/>
    </source>
</evidence>
<evidence type="ECO:0000313" key="7">
    <source>
        <dbReference type="EMBL" id="MEX6689938.1"/>
    </source>
</evidence>
<gene>
    <name evidence="7" type="ORF">QTN47_20690</name>
</gene>
<sequence>MTITITRKHFSALQEKLKRHAPLFAKFFSGHIAVQVLNMLNGFLLLRWLNIEDIAIFSMLFSIQTVMNSISDLGFSGSIVALTGEKYRDKKVLGAYMAAARHLRMLFFAVIAAITLLIAPFYLNNQAVNSYQMWGGFFAIIATVYWQADCSIYTAPLLIHKKLTAYYRPQIISSALRIAVNYALFSFNVINALSVLLINGLIILYIGRRNKKNAAGYYEKNVSNEAARKEILRYLYPIMPSNIFNAFFGQIQILIITYFGNLRNIAEVAALGRISQLFLFLSAINLTIIEPAIAKSTNEALPRKYMFVVFVALIIATGITWTSYAFPSVYLAVLGRKYAHLQQQLVWLIAGASVNFVSTTMWTMSSARKWVFWWGTIAYITAVVACQLAGVYKLDLSATTGVLQLSLITAIAVLLVQLSITIVGFTKDNRYYRTLYFQNT</sequence>
<keyword evidence="2" id="KW-1003">Cell membrane</keyword>
<feature type="transmembrane region" description="Helical" evidence="6">
    <location>
        <begin position="243"/>
        <end position="262"/>
    </location>
</feature>
<keyword evidence="5 6" id="KW-0472">Membrane</keyword>
<accession>A0ABV3ZJF3</accession>
<evidence type="ECO:0000256" key="6">
    <source>
        <dbReference type="SAM" id="Phobius"/>
    </source>
</evidence>
<feature type="transmembrane region" description="Helical" evidence="6">
    <location>
        <begin position="402"/>
        <end position="425"/>
    </location>
</feature>